<protein>
    <submittedName>
        <fullName evidence="1">Uncharacterized protein</fullName>
    </submittedName>
</protein>
<reference evidence="1 2" key="1">
    <citation type="submission" date="2013-12" db="EMBL/GenBank/DDBJ databases">
        <title>Comparative genomics of Petrotoga isolates.</title>
        <authorList>
            <person name="Nesbo C.L."/>
            <person name="Charchuk R."/>
            <person name="Chow K."/>
        </authorList>
    </citation>
    <scope>NUCLEOTIDE SEQUENCE [LARGE SCALE GENOMIC DNA]</scope>
    <source>
        <strain evidence="1 2">DSM 14811</strain>
    </source>
</reference>
<dbReference type="EMBL" id="AZRN01000012">
    <property type="protein sequence ID" value="PNS00262.1"/>
    <property type="molecule type" value="Genomic_DNA"/>
</dbReference>
<evidence type="ECO:0000313" key="2">
    <source>
        <dbReference type="Proteomes" id="UP000236604"/>
    </source>
</evidence>
<evidence type="ECO:0000313" key="1">
    <source>
        <dbReference type="EMBL" id="PNS00262.1"/>
    </source>
</evidence>
<accession>A0A2K1PBV9</accession>
<name>A0A2K1PBV9_9BACT</name>
<organism evidence="1 2">
    <name type="scientific">Petrotoga mexicana DSM 14811</name>
    <dbReference type="NCBI Taxonomy" id="1122954"/>
    <lineage>
        <taxon>Bacteria</taxon>
        <taxon>Thermotogati</taxon>
        <taxon>Thermotogota</taxon>
        <taxon>Thermotogae</taxon>
        <taxon>Petrotogales</taxon>
        <taxon>Petrotogaceae</taxon>
        <taxon>Petrotoga</taxon>
    </lineage>
</organism>
<dbReference type="AlphaFoldDB" id="A0A2K1PBV9"/>
<proteinExistence type="predicted"/>
<comment type="caution">
    <text evidence="1">The sequence shown here is derived from an EMBL/GenBank/DDBJ whole genome shotgun (WGS) entry which is preliminary data.</text>
</comment>
<keyword evidence="2" id="KW-1185">Reference proteome</keyword>
<gene>
    <name evidence="1" type="ORF">X927_04165</name>
</gene>
<dbReference type="Proteomes" id="UP000236604">
    <property type="component" value="Unassembled WGS sequence"/>
</dbReference>
<sequence>MKKIKKMVTLFTYLIQQIFFPHMTIKKKLLGLRKKKNEDNLSKIAGN</sequence>